<proteinExistence type="predicted"/>
<evidence type="ECO:0000313" key="3">
    <source>
        <dbReference type="EMBL" id="QJA86150.1"/>
    </source>
</evidence>
<keyword evidence="1" id="KW-1133">Transmembrane helix</keyword>
<dbReference type="InterPro" id="IPR012902">
    <property type="entry name" value="N_methyl_site"/>
</dbReference>
<dbReference type="InterPro" id="IPR045584">
    <property type="entry name" value="Pilin-like"/>
</dbReference>
<dbReference type="SUPFAM" id="SSF54523">
    <property type="entry name" value="Pili subunits"/>
    <property type="match status" value="1"/>
</dbReference>
<protein>
    <submittedName>
        <fullName evidence="2">Putative methyltransferase</fullName>
    </submittedName>
</protein>
<sequence length="87" mass="9979">MNKGFTLIELIMVIVIGAILVAVAVPYLMGKVPSNNKKLEYALGSDYNKKDVEIFMKENNLIFEGDLAESEVLQNRYKKWIKKELEK</sequence>
<feature type="transmembrane region" description="Helical" evidence="1">
    <location>
        <begin position="6"/>
        <end position="29"/>
    </location>
</feature>
<keyword evidence="2" id="KW-0489">Methyltransferase</keyword>
<dbReference type="AlphaFoldDB" id="A0A6M3JKV3"/>
<gene>
    <name evidence="2" type="ORF">MM415A04194_0004</name>
    <name evidence="3" type="ORF">MM415B02123_0009</name>
</gene>
<dbReference type="PROSITE" id="PS00409">
    <property type="entry name" value="PROKAR_NTER_METHYL"/>
    <property type="match status" value="1"/>
</dbReference>
<dbReference type="NCBIfam" id="TIGR02532">
    <property type="entry name" value="IV_pilin_GFxxxE"/>
    <property type="match status" value="1"/>
</dbReference>
<reference evidence="2" key="1">
    <citation type="submission" date="2020-03" db="EMBL/GenBank/DDBJ databases">
        <title>The deep terrestrial virosphere.</title>
        <authorList>
            <person name="Holmfeldt K."/>
            <person name="Nilsson E."/>
            <person name="Simone D."/>
            <person name="Lopez-Fernandez M."/>
            <person name="Wu X."/>
            <person name="de Brujin I."/>
            <person name="Lundin D."/>
            <person name="Andersson A."/>
            <person name="Bertilsson S."/>
            <person name="Dopson M."/>
        </authorList>
    </citation>
    <scope>NUCLEOTIDE SEQUENCE</scope>
    <source>
        <strain evidence="2">MM415A04194</strain>
        <strain evidence="3">MM415B02123</strain>
    </source>
</reference>
<keyword evidence="1" id="KW-0812">Transmembrane</keyword>
<evidence type="ECO:0000256" key="1">
    <source>
        <dbReference type="SAM" id="Phobius"/>
    </source>
</evidence>
<dbReference type="Gene3D" id="3.30.700.10">
    <property type="entry name" value="Glycoprotein, Type 4 Pilin"/>
    <property type="match status" value="1"/>
</dbReference>
<dbReference type="EMBL" id="MT142618">
    <property type="protein sequence ID" value="QJA86150.1"/>
    <property type="molecule type" value="Genomic_DNA"/>
</dbReference>
<dbReference type="Pfam" id="PF07963">
    <property type="entry name" value="N_methyl"/>
    <property type="match status" value="1"/>
</dbReference>
<evidence type="ECO:0000313" key="2">
    <source>
        <dbReference type="EMBL" id="QJA69888.1"/>
    </source>
</evidence>
<dbReference type="GO" id="GO:0032259">
    <property type="term" value="P:methylation"/>
    <property type="evidence" value="ECO:0007669"/>
    <property type="project" value="UniProtKB-KW"/>
</dbReference>
<keyword evidence="1" id="KW-0472">Membrane</keyword>
<name>A0A6M3JKV3_9ZZZZ</name>
<dbReference type="EMBL" id="MT141745">
    <property type="protein sequence ID" value="QJA69888.1"/>
    <property type="molecule type" value="Genomic_DNA"/>
</dbReference>
<dbReference type="GO" id="GO:0008168">
    <property type="term" value="F:methyltransferase activity"/>
    <property type="evidence" value="ECO:0007669"/>
    <property type="project" value="UniProtKB-KW"/>
</dbReference>
<organism evidence="2">
    <name type="scientific">viral metagenome</name>
    <dbReference type="NCBI Taxonomy" id="1070528"/>
    <lineage>
        <taxon>unclassified sequences</taxon>
        <taxon>metagenomes</taxon>
        <taxon>organismal metagenomes</taxon>
    </lineage>
</organism>
<keyword evidence="2" id="KW-0808">Transferase</keyword>
<accession>A0A6M3JKV3</accession>